<keyword evidence="5" id="KW-0808">Transferase</keyword>
<dbReference type="Pfam" id="PF00332">
    <property type="entry name" value="Glyco_hydro_17"/>
    <property type="match status" value="1"/>
</dbReference>
<dbReference type="Gene3D" id="3.20.20.80">
    <property type="entry name" value="Glycosidases"/>
    <property type="match status" value="1"/>
</dbReference>
<dbReference type="SUPFAM" id="SSF51445">
    <property type="entry name" value="(Trans)glycosidases"/>
    <property type="match status" value="1"/>
</dbReference>
<dbReference type="InterPro" id="IPR000490">
    <property type="entry name" value="Glyco_hydro_17"/>
</dbReference>
<dbReference type="InterPro" id="IPR011009">
    <property type="entry name" value="Kinase-like_dom_sf"/>
</dbReference>
<feature type="domain" description="Protein kinase" evidence="16">
    <location>
        <begin position="624"/>
        <end position="853"/>
    </location>
</feature>
<dbReference type="Pfam" id="PF07983">
    <property type="entry name" value="X8"/>
    <property type="match status" value="1"/>
</dbReference>
<dbReference type="SMART" id="SM00768">
    <property type="entry name" value="X8"/>
    <property type="match status" value="1"/>
</dbReference>
<evidence type="ECO:0000256" key="14">
    <source>
        <dbReference type="RuleBase" id="RU004335"/>
    </source>
</evidence>
<evidence type="ECO:0000256" key="8">
    <source>
        <dbReference type="ARBA" id="ARBA00022777"/>
    </source>
</evidence>
<dbReference type="GO" id="GO:0042973">
    <property type="term" value="F:glucan endo-1,3-beta-D-glucosidase activity"/>
    <property type="evidence" value="ECO:0007669"/>
    <property type="project" value="UniProtKB-EC"/>
</dbReference>
<comment type="caution">
    <text evidence="17">The sequence shown here is derived from an EMBL/GenBank/DDBJ whole genome shotgun (WGS) entry which is preliminary data.</text>
</comment>
<dbReference type="Gene3D" id="1.10.510.10">
    <property type="entry name" value="Transferase(Phosphotransferase) domain 1"/>
    <property type="match status" value="1"/>
</dbReference>
<keyword evidence="9 15" id="KW-0378">Hydrolase</keyword>
<reference evidence="17" key="1">
    <citation type="submission" date="2020-08" db="EMBL/GenBank/DDBJ databases">
        <title>Plant Genome Project.</title>
        <authorList>
            <person name="Zhang R.-G."/>
        </authorList>
    </citation>
    <scope>NUCLEOTIDE SEQUENCE</scope>
    <source>
        <strain evidence="17">WSP0</strain>
        <tissue evidence="17">Leaf</tissue>
    </source>
</reference>
<dbReference type="PROSITE" id="PS00587">
    <property type="entry name" value="GLYCOSYL_HYDROL_F17"/>
    <property type="match status" value="1"/>
</dbReference>
<evidence type="ECO:0000256" key="4">
    <source>
        <dbReference type="ARBA" id="ARBA00022527"/>
    </source>
</evidence>
<accession>A0AAV6L7R8</accession>
<keyword evidence="6" id="KW-0732">Signal</keyword>
<dbReference type="InterPro" id="IPR008271">
    <property type="entry name" value="Ser/Thr_kinase_AS"/>
</dbReference>
<dbReference type="EC" id="3.2.1.39" evidence="3"/>
<evidence type="ECO:0000256" key="6">
    <source>
        <dbReference type="ARBA" id="ARBA00022729"/>
    </source>
</evidence>
<dbReference type="InterPro" id="IPR000719">
    <property type="entry name" value="Prot_kinase_dom"/>
</dbReference>
<dbReference type="FunFam" id="3.20.20.80:FF:000005">
    <property type="entry name" value="Glucan endo-1,3-beta-glucosidase 14"/>
    <property type="match status" value="1"/>
</dbReference>
<evidence type="ECO:0000259" key="16">
    <source>
        <dbReference type="PROSITE" id="PS50011"/>
    </source>
</evidence>
<dbReference type="InterPro" id="IPR044965">
    <property type="entry name" value="Glyco_hydro_17_plant"/>
</dbReference>
<dbReference type="InterPro" id="IPR001245">
    <property type="entry name" value="Ser-Thr/Tyr_kinase_cat_dom"/>
</dbReference>
<dbReference type="SMART" id="SM00220">
    <property type="entry name" value="S_TKc"/>
    <property type="match status" value="1"/>
</dbReference>
<keyword evidence="7 13" id="KW-0547">Nucleotide-binding</keyword>
<evidence type="ECO:0000256" key="13">
    <source>
        <dbReference type="PROSITE-ProRule" id="PRU10141"/>
    </source>
</evidence>
<dbReference type="InterPro" id="IPR012946">
    <property type="entry name" value="X8"/>
</dbReference>
<comment type="similarity">
    <text evidence="2 14">Belongs to the glycosyl hydrolase 17 family.</text>
</comment>
<gene>
    <name evidence="17" type="ORF">RHGRI_003929</name>
</gene>
<dbReference type="SUPFAM" id="SSF56112">
    <property type="entry name" value="Protein kinase-like (PK-like)"/>
    <property type="match status" value="1"/>
</dbReference>
<evidence type="ECO:0000256" key="7">
    <source>
        <dbReference type="ARBA" id="ARBA00022741"/>
    </source>
</evidence>
<proteinExistence type="inferred from homology"/>
<evidence type="ECO:0000256" key="5">
    <source>
        <dbReference type="ARBA" id="ARBA00022679"/>
    </source>
</evidence>
<comment type="catalytic activity">
    <reaction evidence="1">
        <text>Hydrolysis of (1-&gt;3)-beta-D-glucosidic linkages in (1-&gt;3)-beta-D-glucans.</text>
        <dbReference type="EC" id="3.2.1.39"/>
    </reaction>
</comment>
<dbReference type="Gene3D" id="3.30.200.20">
    <property type="entry name" value="Phosphorylase Kinase, domain 1"/>
    <property type="match status" value="1"/>
</dbReference>
<evidence type="ECO:0000256" key="9">
    <source>
        <dbReference type="ARBA" id="ARBA00022801"/>
    </source>
</evidence>
<dbReference type="Pfam" id="PF07714">
    <property type="entry name" value="PK_Tyr_Ser-Thr"/>
    <property type="match status" value="1"/>
</dbReference>
<protein>
    <recommendedName>
        <fullName evidence="3">glucan endo-1,3-beta-D-glucosidase</fullName>
        <ecNumber evidence="3">3.2.1.39</ecNumber>
    </recommendedName>
</protein>
<keyword evidence="4" id="KW-0723">Serine/threonine-protein kinase</keyword>
<dbReference type="GO" id="GO:0005975">
    <property type="term" value="P:carbohydrate metabolic process"/>
    <property type="evidence" value="ECO:0007669"/>
    <property type="project" value="InterPro"/>
</dbReference>
<dbReference type="PROSITE" id="PS50011">
    <property type="entry name" value="PROTEIN_KINASE_DOM"/>
    <property type="match status" value="1"/>
</dbReference>
<evidence type="ECO:0000313" key="17">
    <source>
        <dbReference type="EMBL" id="KAG5560750.1"/>
    </source>
</evidence>
<name>A0AAV6L7R8_9ERIC</name>
<dbReference type="PROSITE" id="PS00108">
    <property type="entry name" value="PROTEIN_KINASE_ST"/>
    <property type="match status" value="1"/>
</dbReference>
<dbReference type="Gene3D" id="1.20.58.1040">
    <property type="match status" value="1"/>
</dbReference>
<keyword evidence="18" id="KW-1185">Reference proteome</keyword>
<evidence type="ECO:0000256" key="11">
    <source>
        <dbReference type="ARBA" id="ARBA00023157"/>
    </source>
</evidence>
<dbReference type="InterPro" id="IPR017853">
    <property type="entry name" value="GH"/>
</dbReference>
<dbReference type="PROSITE" id="PS00107">
    <property type="entry name" value="PROTEIN_KINASE_ATP"/>
    <property type="match status" value="1"/>
</dbReference>
<evidence type="ECO:0000313" key="18">
    <source>
        <dbReference type="Proteomes" id="UP000823749"/>
    </source>
</evidence>
<keyword evidence="8" id="KW-0418">Kinase</keyword>
<evidence type="ECO:0000256" key="1">
    <source>
        <dbReference type="ARBA" id="ARBA00000382"/>
    </source>
</evidence>
<dbReference type="GO" id="GO:0005524">
    <property type="term" value="F:ATP binding"/>
    <property type="evidence" value="ECO:0007669"/>
    <property type="project" value="UniProtKB-UniRule"/>
</dbReference>
<keyword evidence="12 15" id="KW-0326">Glycosidase</keyword>
<dbReference type="FunFam" id="3.30.200.20:FF:000039">
    <property type="entry name" value="receptor-like protein kinase FERONIA"/>
    <property type="match status" value="1"/>
</dbReference>
<sequence>MSVSACGRFRATNSNRIGVNYGQLGNDLPPPSQSVQLLESMNAGLVKLYDANPEILRQLSGTSMHVSIMVPNYLIPKIASNRAEADLWVRENVLPYYPETMIRFILVGNEILSYNGTQDQRLWRDLVPAMTRIEIALKWHNIRNIKVGTPLAMDVLESSYPPSSGRFRFDISERIMVPLLDFLGRTRSFFFIDVYPYFPWSEDPTNINLDFALCRSENLIYTDPVTGLEYNNLLDQMLDSIIFAMTKLGHQNIKLAIAETGWPNDGDIEQYGANIYNAATYNRNLVQKMTAKPPIGTPVRPGLIIPTFIFSLYNENQKPGPGTERHWGLFYPNGKPVYQLDLTGRRSESKYATPLPEATNNRPYQGNIWCVAAKGVNSTELESALGDACGRGNGTCAAIERGRECYEPISVISHASYAFSSYWAKFRNAGATCYFNGLAVETTRDPTLEMEIVAQDLLAINISAVAETIQTISASEMENFAQGLLAISISGGADSGNKLPFPNPRNPFLQAGASSSDWGEIPHALPFHNPFDQAGVLSTDWGDIPPALPFPNPFAQGGASFTNWGDVPHALPFPNPFDQAGAASSTDSLSVKSWEIAIDGGMDELEESCPFIPLSKILKATNDFDEKLVIGTGGFGKVYKAIIDDGGTTSIAAIKRSNPESNQGVEEFWTEVNLLSKLRHTNLVSLIGYCNEHQEMVLVYEYIARGTLAYHLYKTSRSYLTWERRLNICLDAALGLDCLHNGTEHGIIHRDVKSTNILLDENWVAKVSDFGISKRIPSYTTTHVTTNVKGTFGYFDPDYFLTKRLTKKSDVYAFGVVLLEVLCGRPPVDTRLEDEQISLIHWAQMYINKGNID</sequence>
<dbReference type="EMBL" id="JACTNZ010000002">
    <property type="protein sequence ID" value="KAG5560750.1"/>
    <property type="molecule type" value="Genomic_DNA"/>
</dbReference>
<dbReference type="PANTHER" id="PTHR32227">
    <property type="entry name" value="GLUCAN ENDO-1,3-BETA-GLUCOSIDASE BG1-RELATED-RELATED"/>
    <property type="match status" value="1"/>
</dbReference>
<dbReference type="InterPro" id="IPR017441">
    <property type="entry name" value="Protein_kinase_ATP_BS"/>
</dbReference>
<dbReference type="Proteomes" id="UP000823749">
    <property type="component" value="Chromosome 2"/>
</dbReference>
<dbReference type="AlphaFoldDB" id="A0AAV6L7R8"/>
<evidence type="ECO:0000256" key="12">
    <source>
        <dbReference type="ARBA" id="ARBA00023295"/>
    </source>
</evidence>
<keyword evidence="10 13" id="KW-0067">ATP-binding</keyword>
<keyword evidence="11" id="KW-1015">Disulfide bond</keyword>
<evidence type="ECO:0000256" key="10">
    <source>
        <dbReference type="ARBA" id="ARBA00022840"/>
    </source>
</evidence>
<evidence type="ECO:0000256" key="15">
    <source>
        <dbReference type="RuleBase" id="RU004336"/>
    </source>
</evidence>
<organism evidence="17 18">
    <name type="scientific">Rhododendron griersonianum</name>
    <dbReference type="NCBI Taxonomy" id="479676"/>
    <lineage>
        <taxon>Eukaryota</taxon>
        <taxon>Viridiplantae</taxon>
        <taxon>Streptophyta</taxon>
        <taxon>Embryophyta</taxon>
        <taxon>Tracheophyta</taxon>
        <taxon>Spermatophyta</taxon>
        <taxon>Magnoliopsida</taxon>
        <taxon>eudicotyledons</taxon>
        <taxon>Gunneridae</taxon>
        <taxon>Pentapetalae</taxon>
        <taxon>asterids</taxon>
        <taxon>Ericales</taxon>
        <taxon>Ericaceae</taxon>
        <taxon>Ericoideae</taxon>
        <taxon>Rhodoreae</taxon>
        <taxon>Rhododendron</taxon>
    </lineage>
</organism>
<evidence type="ECO:0000256" key="3">
    <source>
        <dbReference type="ARBA" id="ARBA00012780"/>
    </source>
</evidence>
<dbReference type="GO" id="GO:0004674">
    <property type="term" value="F:protein serine/threonine kinase activity"/>
    <property type="evidence" value="ECO:0007669"/>
    <property type="project" value="UniProtKB-KW"/>
</dbReference>
<evidence type="ECO:0000256" key="2">
    <source>
        <dbReference type="ARBA" id="ARBA00008773"/>
    </source>
</evidence>
<feature type="binding site" evidence="13">
    <location>
        <position position="655"/>
    </location>
    <ligand>
        <name>ATP</name>
        <dbReference type="ChEBI" id="CHEBI:30616"/>
    </ligand>
</feature>